<organism evidence="10 11">
    <name type="scientific">Schaalia odontolytica</name>
    <dbReference type="NCBI Taxonomy" id="1660"/>
    <lineage>
        <taxon>Bacteria</taxon>
        <taxon>Bacillati</taxon>
        <taxon>Actinomycetota</taxon>
        <taxon>Actinomycetes</taxon>
        <taxon>Actinomycetales</taxon>
        <taxon>Actinomycetaceae</taxon>
        <taxon>Schaalia</taxon>
    </lineage>
</organism>
<keyword evidence="2" id="KW-1003">Cell membrane</keyword>
<dbReference type="SUPFAM" id="SSF52540">
    <property type="entry name" value="P-loop containing nucleoside triphosphate hydrolases"/>
    <property type="match status" value="2"/>
</dbReference>
<dbReference type="Gene3D" id="3.40.50.300">
    <property type="entry name" value="P-loop containing nucleotide triphosphate hydrolases"/>
    <property type="match status" value="2"/>
</dbReference>
<dbReference type="InterPro" id="IPR003439">
    <property type="entry name" value="ABC_transporter-like_ATP-bd"/>
</dbReference>
<keyword evidence="3" id="KW-0762">Sugar transport</keyword>
<dbReference type="OrthoDB" id="39350at2"/>
<evidence type="ECO:0000259" key="9">
    <source>
        <dbReference type="PROSITE" id="PS50893"/>
    </source>
</evidence>
<sequence length="514" mass="55488">MRSNVDEAPRPHGEGVSVQENPFLEVRDIVKNFGGVRALDGVNMAVWPGEVLCLAGENGCGKSTLIKVISGVHAPDAGHILIDGHTVSSLTPLSAMDAGIQVIYQDFSLFSNLTVAENIMMTSSVTEKKKFFSATNAKQQASQIVERLGVPLPLDADVEQLSVADKQLTAICRALAGNAKLLIMDEPTTALTQREVARLFMVVEKLSAQGVALIFVSHKLDEVMAISQRVTIMRSGRNVIDSPVEDLDREKITHYMTGKELDQSRRVPPLAEDAEERLRVESLTSQGGFEDVSFSVKKGEILGITGLLGSGRTEIAQALFGLLPIDSGRVYIDGEHVEVGSIGQAIKAHIGYVPEDRLTEGLFLDKSIADNVIAASIDHHTSKLNTLRKDKIRQTIAHYFESLRIKAPDVLAPVRSLSGGNAQRVVLAKWLARNPKVLILNGPTVGVDVGSKAEILDILREQAEAGMAIVIISDDAPELVSCCHRVLITKGGHIAAELAGEDVDARTIRKMVVS</sequence>
<dbReference type="EMBL" id="LLVT01000001">
    <property type="protein sequence ID" value="KSW13248.1"/>
    <property type="molecule type" value="Genomic_DNA"/>
</dbReference>
<accession>A0A0V8RYW1</accession>
<evidence type="ECO:0000256" key="1">
    <source>
        <dbReference type="ARBA" id="ARBA00022448"/>
    </source>
</evidence>
<evidence type="ECO:0000256" key="4">
    <source>
        <dbReference type="ARBA" id="ARBA00022737"/>
    </source>
</evidence>
<dbReference type="PROSITE" id="PS50893">
    <property type="entry name" value="ABC_TRANSPORTER_2"/>
    <property type="match status" value="2"/>
</dbReference>
<dbReference type="PANTHER" id="PTHR43790:SF1">
    <property type="entry name" value="XYLOSE IMPORT ATP-BINDING PROTEIN XYLG"/>
    <property type="match status" value="1"/>
</dbReference>
<feature type="domain" description="ABC transporter" evidence="9">
    <location>
        <begin position="272"/>
        <end position="514"/>
    </location>
</feature>
<keyword evidence="5" id="KW-0547">Nucleotide-binding</keyword>
<dbReference type="InterPro" id="IPR027417">
    <property type="entry name" value="P-loop_NTPase"/>
</dbReference>
<reference evidence="10 11" key="1">
    <citation type="submission" date="2015-10" db="EMBL/GenBank/DDBJ databases">
        <title>Draft Genome of Actinomyces odontolyticus subsp. actinosynbacter strain XH001.</title>
        <authorList>
            <person name="Mclean J.S."/>
            <person name="He X."/>
        </authorList>
    </citation>
    <scope>NUCLEOTIDE SEQUENCE [LARGE SCALE GENOMIC DNA]</scope>
    <source>
        <strain evidence="10 11">XH001</strain>
    </source>
</reference>
<evidence type="ECO:0000256" key="2">
    <source>
        <dbReference type="ARBA" id="ARBA00022475"/>
    </source>
</evidence>
<evidence type="ECO:0000256" key="5">
    <source>
        <dbReference type="ARBA" id="ARBA00022741"/>
    </source>
</evidence>
<evidence type="ECO:0000256" key="7">
    <source>
        <dbReference type="ARBA" id="ARBA00022967"/>
    </source>
</evidence>
<evidence type="ECO:0000313" key="11">
    <source>
        <dbReference type="Proteomes" id="UP000054686"/>
    </source>
</evidence>
<dbReference type="Pfam" id="PF00005">
    <property type="entry name" value="ABC_tran"/>
    <property type="match status" value="2"/>
</dbReference>
<dbReference type="CDD" id="cd03215">
    <property type="entry name" value="ABC_Carb_Monos_II"/>
    <property type="match status" value="1"/>
</dbReference>
<evidence type="ECO:0000256" key="6">
    <source>
        <dbReference type="ARBA" id="ARBA00022840"/>
    </source>
</evidence>
<dbReference type="PANTHER" id="PTHR43790">
    <property type="entry name" value="CARBOHYDRATE TRANSPORT ATP-BINDING PROTEIN MG119-RELATED"/>
    <property type="match status" value="1"/>
</dbReference>
<protein>
    <submittedName>
        <fullName evidence="10">Lipase</fullName>
    </submittedName>
</protein>
<gene>
    <name evidence="10" type="ORF">APY09_02515</name>
</gene>
<feature type="domain" description="ABC transporter" evidence="9">
    <location>
        <begin position="24"/>
        <end position="260"/>
    </location>
</feature>
<dbReference type="CDD" id="cd03216">
    <property type="entry name" value="ABC_Carb_Monos_I"/>
    <property type="match status" value="1"/>
</dbReference>
<comment type="caution">
    <text evidence="10">The sequence shown here is derived from an EMBL/GenBank/DDBJ whole genome shotgun (WGS) entry which is preliminary data.</text>
</comment>
<evidence type="ECO:0000256" key="8">
    <source>
        <dbReference type="ARBA" id="ARBA00023136"/>
    </source>
</evidence>
<dbReference type="Proteomes" id="UP000054686">
    <property type="component" value="Unassembled WGS sequence"/>
</dbReference>
<proteinExistence type="predicted"/>
<dbReference type="InterPro" id="IPR017871">
    <property type="entry name" value="ABC_transporter-like_CS"/>
</dbReference>
<name>A0A0V8RYW1_9ACTO</name>
<keyword evidence="7" id="KW-1278">Translocase</keyword>
<dbReference type="SMART" id="SM00382">
    <property type="entry name" value="AAA"/>
    <property type="match status" value="2"/>
</dbReference>
<dbReference type="InterPro" id="IPR003593">
    <property type="entry name" value="AAA+_ATPase"/>
</dbReference>
<evidence type="ECO:0000256" key="3">
    <source>
        <dbReference type="ARBA" id="ARBA00022597"/>
    </source>
</evidence>
<keyword evidence="1" id="KW-0813">Transport</keyword>
<keyword evidence="8" id="KW-0472">Membrane</keyword>
<keyword evidence="4" id="KW-0677">Repeat</keyword>
<keyword evidence="6" id="KW-0067">ATP-binding</keyword>
<dbReference type="AlphaFoldDB" id="A0A0V8RYW1"/>
<dbReference type="GO" id="GO:0016887">
    <property type="term" value="F:ATP hydrolysis activity"/>
    <property type="evidence" value="ECO:0007669"/>
    <property type="project" value="InterPro"/>
</dbReference>
<dbReference type="InterPro" id="IPR050107">
    <property type="entry name" value="ABC_carbohydrate_import_ATPase"/>
</dbReference>
<evidence type="ECO:0000313" key="10">
    <source>
        <dbReference type="EMBL" id="KSW13248.1"/>
    </source>
</evidence>
<dbReference type="RefSeq" id="WP_060566034.1">
    <property type="nucleotide sequence ID" value="NZ_CP040006.1"/>
</dbReference>
<dbReference type="PROSITE" id="PS00211">
    <property type="entry name" value="ABC_TRANSPORTER_1"/>
    <property type="match status" value="1"/>
</dbReference>
<dbReference type="GO" id="GO:0005524">
    <property type="term" value="F:ATP binding"/>
    <property type="evidence" value="ECO:0007669"/>
    <property type="project" value="UniProtKB-KW"/>
</dbReference>